<dbReference type="Pfam" id="PF02811">
    <property type="entry name" value="PHP"/>
    <property type="match status" value="1"/>
</dbReference>
<proteinExistence type="predicted"/>
<dbReference type="InterPro" id="IPR016195">
    <property type="entry name" value="Pol/histidinol_Pase-like"/>
</dbReference>
<dbReference type="InterPro" id="IPR004013">
    <property type="entry name" value="PHP_dom"/>
</dbReference>
<accession>A0A4R3UNS9</accession>
<evidence type="ECO:0000313" key="3">
    <source>
        <dbReference type="Proteomes" id="UP000294692"/>
    </source>
</evidence>
<dbReference type="PANTHER" id="PTHR42924:SF3">
    <property type="entry name" value="POLYMERASE_HISTIDINOL PHOSPHATASE N-TERMINAL DOMAIN-CONTAINING PROTEIN"/>
    <property type="match status" value="1"/>
</dbReference>
<reference evidence="2 3" key="1">
    <citation type="submission" date="2019-03" db="EMBL/GenBank/DDBJ databases">
        <title>Genomic Encyclopedia of Type Strains, Phase IV (KMG-IV): sequencing the most valuable type-strain genomes for metagenomic binning, comparative biology and taxonomic classification.</title>
        <authorList>
            <person name="Goeker M."/>
        </authorList>
    </citation>
    <scope>NUCLEOTIDE SEQUENCE [LARGE SCALE GENOMIC DNA]</scope>
    <source>
        <strain evidence="2 3">DSM 100048</strain>
    </source>
</reference>
<comment type="caution">
    <text evidence="2">The sequence shown here is derived from an EMBL/GenBank/DDBJ whole genome shotgun (WGS) entry which is preliminary data.</text>
</comment>
<feature type="domain" description="Polymerase/histidinol phosphatase N-terminal" evidence="1">
    <location>
        <begin position="8"/>
        <end position="73"/>
    </location>
</feature>
<dbReference type="PANTHER" id="PTHR42924">
    <property type="entry name" value="EXONUCLEASE"/>
    <property type="match status" value="1"/>
</dbReference>
<dbReference type="GO" id="GO:0035312">
    <property type="term" value="F:5'-3' DNA exonuclease activity"/>
    <property type="evidence" value="ECO:0007669"/>
    <property type="project" value="TreeGrafter"/>
</dbReference>
<gene>
    <name evidence="2" type="ORF">EV686_11450</name>
</gene>
<keyword evidence="3" id="KW-1185">Reference proteome</keyword>
<dbReference type="Gene3D" id="1.10.150.650">
    <property type="match status" value="1"/>
</dbReference>
<dbReference type="OrthoDB" id="9804333at2"/>
<dbReference type="Proteomes" id="UP000294692">
    <property type="component" value="Unassembled WGS sequence"/>
</dbReference>
<dbReference type="AlphaFoldDB" id="A0A4R3UNS9"/>
<dbReference type="EMBL" id="SMBX01000014">
    <property type="protein sequence ID" value="TCU92612.1"/>
    <property type="molecule type" value="Genomic_DNA"/>
</dbReference>
<dbReference type="GO" id="GO:0004534">
    <property type="term" value="F:5'-3' RNA exonuclease activity"/>
    <property type="evidence" value="ECO:0007669"/>
    <property type="project" value="TreeGrafter"/>
</dbReference>
<dbReference type="RefSeq" id="WP_132478279.1">
    <property type="nucleotide sequence ID" value="NZ_JBEBWM010000092.1"/>
</dbReference>
<sequence length="281" mass="31099">MDAATWKVDLHSHSLVSDGMLTPGQVAQRAHDNGVRMWALTDHDELSGLPAAREVAESLGMRFIDGVEISVTWCRRTVHIVGLNVDPNNLLLSDGLAWIRQGRVERARQMGDQLAALGMPGSYEGALRYAANPYLLSRTHFARYLADQGYCATVQEVFDRWLADDKPGNVPMQWSTLEQAVSWIVGAGGKAIIAHPGRYKYSDIQFDALFDEFRQLGGVGVEVNTGSHTPAQYVEYAQVARRYGFQASCGSDFHGVSESRLDLGDLPPLPKDLVPVWQDWV</sequence>
<organism evidence="2 3">
    <name type="scientific">Paracandidimonas soli</name>
    <dbReference type="NCBI Taxonomy" id="1917182"/>
    <lineage>
        <taxon>Bacteria</taxon>
        <taxon>Pseudomonadati</taxon>
        <taxon>Pseudomonadota</taxon>
        <taxon>Betaproteobacteria</taxon>
        <taxon>Burkholderiales</taxon>
        <taxon>Alcaligenaceae</taxon>
        <taxon>Paracandidimonas</taxon>
    </lineage>
</organism>
<evidence type="ECO:0000259" key="1">
    <source>
        <dbReference type="SMART" id="SM00481"/>
    </source>
</evidence>
<dbReference type="Gene3D" id="3.20.20.140">
    <property type="entry name" value="Metal-dependent hydrolases"/>
    <property type="match status" value="1"/>
</dbReference>
<name>A0A4R3UNS9_9BURK</name>
<protein>
    <recommendedName>
        <fullName evidence="1">Polymerase/histidinol phosphatase N-terminal domain-containing protein</fullName>
    </recommendedName>
</protein>
<evidence type="ECO:0000313" key="2">
    <source>
        <dbReference type="EMBL" id="TCU92612.1"/>
    </source>
</evidence>
<dbReference type="SUPFAM" id="SSF89550">
    <property type="entry name" value="PHP domain-like"/>
    <property type="match status" value="1"/>
</dbReference>
<dbReference type="InterPro" id="IPR052018">
    <property type="entry name" value="PHP_domain"/>
</dbReference>
<dbReference type="SMART" id="SM00481">
    <property type="entry name" value="POLIIIAc"/>
    <property type="match status" value="1"/>
</dbReference>
<dbReference type="InterPro" id="IPR003141">
    <property type="entry name" value="Pol/His_phosphatase_N"/>
</dbReference>
<dbReference type="CDD" id="cd07438">
    <property type="entry name" value="PHP_HisPPase_AMP"/>
    <property type="match status" value="1"/>
</dbReference>